<accession>A0A6G1K7G1</accession>
<feature type="non-terminal residue" evidence="2">
    <location>
        <position position="235"/>
    </location>
</feature>
<proteinExistence type="predicted"/>
<dbReference type="Proteomes" id="UP000799428">
    <property type="component" value="Unassembled WGS sequence"/>
</dbReference>
<dbReference type="InterPro" id="IPR056632">
    <property type="entry name" value="DUF7730"/>
</dbReference>
<dbReference type="AlphaFoldDB" id="A0A6G1K7G1"/>
<name>A0A6G1K7G1_9PLEO</name>
<evidence type="ECO:0000313" key="3">
    <source>
        <dbReference type="Proteomes" id="UP000799428"/>
    </source>
</evidence>
<sequence length="235" mass="26980">RASLLPECIDFMKLPLRVRKKVYGLLLTVPALICLRQNRTPYDHYPVAFSNVSDIKLLPGAAMVLTQSLAGGPKSRFHLFPHANASILRTNSKVYSETKKFLYGSNTFEFLNLTKETAPPADFSIPIFYRGYAKFLKSVCIRGSGIYAFRHMITSGHVQLKNHYRSVESLTLILEIDTIQKGYGRKMVRMPEEKWMGYIKRLLEFMGYELFDCPGIMSKIPSWIHLKVVFQGDRF</sequence>
<feature type="non-terminal residue" evidence="2">
    <location>
        <position position="1"/>
    </location>
</feature>
<gene>
    <name evidence="2" type="ORF">K504DRAFT_350022</name>
</gene>
<reference evidence="2" key="1">
    <citation type="journal article" date="2020" name="Stud. Mycol.">
        <title>101 Dothideomycetes genomes: a test case for predicting lifestyles and emergence of pathogens.</title>
        <authorList>
            <person name="Haridas S."/>
            <person name="Albert R."/>
            <person name="Binder M."/>
            <person name="Bloem J."/>
            <person name="Labutti K."/>
            <person name="Salamov A."/>
            <person name="Andreopoulos B."/>
            <person name="Baker S."/>
            <person name="Barry K."/>
            <person name="Bills G."/>
            <person name="Bluhm B."/>
            <person name="Cannon C."/>
            <person name="Castanera R."/>
            <person name="Culley D."/>
            <person name="Daum C."/>
            <person name="Ezra D."/>
            <person name="Gonzalez J."/>
            <person name="Henrissat B."/>
            <person name="Kuo A."/>
            <person name="Liang C."/>
            <person name="Lipzen A."/>
            <person name="Lutzoni F."/>
            <person name="Magnuson J."/>
            <person name="Mondo S."/>
            <person name="Nolan M."/>
            <person name="Ohm R."/>
            <person name="Pangilinan J."/>
            <person name="Park H.-J."/>
            <person name="Ramirez L."/>
            <person name="Alfaro M."/>
            <person name="Sun H."/>
            <person name="Tritt A."/>
            <person name="Yoshinaga Y."/>
            <person name="Zwiers L.-H."/>
            <person name="Turgeon B."/>
            <person name="Goodwin S."/>
            <person name="Spatafora J."/>
            <person name="Crous P."/>
            <person name="Grigoriev I."/>
        </authorList>
    </citation>
    <scope>NUCLEOTIDE SEQUENCE</scope>
    <source>
        <strain evidence="2">CBS 279.74</strain>
    </source>
</reference>
<feature type="domain" description="DUF7730" evidence="1">
    <location>
        <begin position="11"/>
        <end position="116"/>
    </location>
</feature>
<organism evidence="2 3">
    <name type="scientific">Pleomassaria siparia CBS 279.74</name>
    <dbReference type="NCBI Taxonomy" id="1314801"/>
    <lineage>
        <taxon>Eukaryota</taxon>
        <taxon>Fungi</taxon>
        <taxon>Dikarya</taxon>
        <taxon>Ascomycota</taxon>
        <taxon>Pezizomycotina</taxon>
        <taxon>Dothideomycetes</taxon>
        <taxon>Pleosporomycetidae</taxon>
        <taxon>Pleosporales</taxon>
        <taxon>Pleomassariaceae</taxon>
        <taxon>Pleomassaria</taxon>
    </lineage>
</organism>
<evidence type="ECO:0000259" key="1">
    <source>
        <dbReference type="Pfam" id="PF24864"/>
    </source>
</evidence>
<dbReference type="OrthoDB" id="2951834at2759"/>
<keyword evidence="3" id="KW-1185">Reference proteome</keyword>
<dbReference type="EMBL" id="MU005772">
    <property type="protein sequence ID" value="KAF2708402.1"/>
    <property type="molecule type" value="Genomic_DNA"/>
</dbReference>
<protein>
    <recommendedName>
        <fullName evidence="1">DUF7730 domain-containing protein</fullName>
    </recommendedName>
</protein>
<dbReference type="Pfam" id="PF24864">
    <property type="entry name" value="DUF7730"/>
    <property type="match status" value="1"/>
</dbReference>
<evidence type="ECO:0000313" key="2">
    <source>
        <dbReference type="EMBL" id="KAF2708402.1"/>
    </source>
</evidence>